<gene>
    <name evidence="1" type="ordered locus">Slin_0892</name>
</gene>
<dbReference type="RefSeq" id="WP_012925498.1">
    <property type="nucleotide sequence ID" value="NC_013730.1"/>
</dbReference>
<dbReference type="InterPro" id="IPR044224">
    <property type="entry name" value="KOBITO1-like"/>
</dbReference>
<evidence type="ECO:0000313" key="2">
    <source>
        <dbReference type="Proteomes" id="UP000002028"/>
    </source>
</evidence>
<name>D2QI58_SPILD</name>
<dbReference type="PANTHER" id="PTHR46701:SF7">
    <property type="entry name" value="GLYCOSYLTRANSFERASE-LIKE KOBITO 1"/>
    <property type="match status" value="1"/>
</dbReference>
<evidence type="ECO:0008006" key="3">
    <source>
        <dbReference type="Google" id="ProtNLM"/>
    </source>
</evidence>
<dbReference type="eggNOG" id="ENOG502ZA89">
    <property type="taxonomic scope" value="Bacteria"/>
</dbReference>
<dbReference type="STRING" id="504472.Slin_0892"/>
<dbReference type="HOGENOM" id="CLU_032860_0_0_10"/>
<dbReference type="GO" id="GO:0009737">
    <property type="term" value="P:response to abscisic acid"/>
    <property type="evidence" value="ECO:0007669"/>
    <property type="project" value="InterPro"/>
</dbReference>
<dbReference type="Proteomes" id="UP000002028">
    <property type="component" value="Chromosome"/>
</dbReference>
<dbReference type="AlphaFoldDB" id="D2QI58"/>
<dbReference type="PANTHER" id="PTHR46701">
    <property type="entry name" value="GLYCOSYLTRANSFERASE-LIKE KOBITO 1"/>
    <property type="match status" value="1"/>
</dbReference>
<organism evidence="1 2">
    <name type="scientific">Spirosoma linguale (strain ATCC 33905 / DSM 74 / LMG 10896 / Claus 1)</name>
    <dbReference type="NCBI Taxonomy" id="504472"/>
    <lineage>
        <taxon>Bacteria</taxon>
        <taxon>Pseudomonadati</taxon>
        <taxon>Bacteroidota</taxon>
        <taxon>Cytophagia</taxon>
        <taxon>Cytophagales</taxon>
        <taxon>Cytophagaceae</taxon>
        <taxon>Spirosoma</taxon>
    </lineage>
</organism>
<evidence type="ECO:0000313" key="1">
    <source>
        <dbReference type="EMBL" id="ADB36946.1"/>
    </source>
</evidence>
<dbReference type="GO" id="GO:0030244">
    <property type="term" value="P:cellulose biosynthetic process"/>
    <property type="evidence" value="ECO:0007669"/>
    <property type="project" value="InterPro"/>
</dbReference>
<sequence>MKTSIVTTLRNADATLDYFIAYHLSIGFDHLFLFFDDPDDPGFARYEHNPAITVRRHDASLRRQWLRTRAASDYYVFADREVMARQVMNVDLALQMAQDAGIDWLLHIDADELFYTPNQSVSEHFTDLASQGICVARYLNHEAIPETDRIQNFFAEVSLFKRNRETLTQRQVNWLKSNLTKQTPYFSFYKNGKAAAVVSPNTYPDGVHEFESVKMPTLLTNGPYILHFPCCGFDHFLDKYRTLGWFPDRWFECGKAIEQIIPVHSWSRDVVQTGDMERIKAFYNQLFIHRFEHLKEAALQAGVFVRIKLPSLGQLSPAQPTEIVTVL</sequence>
<proteinExistence type="predicted"/>
<reference evidence="1 2" key="1">
    <citation type="journal article" date="2010" name="Stand. Genomic Sci.">
        <title>Complete genome sequence of Spirosoma linguale type strain (1).</title>
        <authorList>
            <person name="Lail K."/>
            <person name="Sikorski J."/>
            <person name="Saunders E."/>
            <person name="Lapidus A."/>
            <person name="Glavina Del Rio T."/>
            <person name="Copeland A."/>
            <person name="Tice H."/>
            <person name="Cheng J.-F."/>
            <person name="Lucas S."/>
            <person name="Nolan M."/>
            <person name="Bruce D."/>
            <person name="Goodwin L."/>
            <person name="Pitluck S."/>
            <person name="Ivanova N."/>
            <person name="Mavromatis K."/>
            <person name="Ovchinnikova G."/>
            <person name="Pati A."/>
            <person name="Chen A."/>
            <person name="Palaniappan K."/>
            <person name="Land M."/>
            <person name="Hauser L."/>
            <person name="Chang Y.-J."/>
            <person name="Jeffries C.D."/>
            <person name="Chain P."/>
            <person name="Brettin T."/>
            <person name="Detter J.C."/>
            <person name="Schuetze A."/>
            <person name="Rohde M."/>
            <person name="Tindall B.J."/>
            <person name="Goeker M."/>
            <person name="Bristow J."/>
            <person name="Eisen J.A."/>
            <person name="Markowitz V."/>
            <person name="Hugenholtz P."/>
            <person name="Kyrpides N.C."/>
            <person name="Klenk H.-P."/>
            <person name="Chen F."/>
        </authorList>
    </citation>
    <scope>NUCLEOTIDE SEQUENCE [LARGE SCALE GENOMIC DNA]</scope>
    <source>
        <strain evidence="2">ATCC 33905 / DSM 74 / LMG 10896 / Claus 1</strain>
    </source>
</reference>
<protein>
    <recommendedName>
        <fullName evidence="3">Glycosyl transferase family 2</fullName>
    </recommendedName>
</protein>
<dbReference type="Pfam" id="PF13704">
    <property type="entry name" value="Glyco_tranf_2_4"/>
    <property type="match status" value="1"/>
</dbReference>
<accession>D2QI58</accession>
<dbReference type="EMBL" id="CP001769">
    <property type="protein sequence ID" value="ADB36946.1"/>
    <property type="molecule type" value="Genomic_DNA"/>
</dbReference>
<keyword evidence="2" id="KW-1185">Reference proteome</keyword>
<dbReference type="KEGG" id="sli:Slin_0892"/>